<proteinExistence type="predicted"/>
<organism evidence="1">
    <name type="scientific">Castellaniella ginsengisoli</name>
    <dbReference type="NCBI Taxonomy" id="546114"/>
    <lineage>
        <taxon>Bacteria</taxon>
        <taxon>Pseudomonadati</taxon>
        <taxon>Pseudomonadota</taxon>
        <taxon>Betaproteobacteria</taxon>
        <taxon>Burkholderiales</taxon>
        <taxon>Alcaligenaceae</taxon>
        <taxon>Castellaniella</taxon>
    </lineage>
</organism>
<dbReference type="RefSeq" id="WP_368655442.1">
    <property type="nucleotide sequence ID" value="NZ_CP158262.1"/>
</dbReference>
<sequence length="75" mass="8497">MTNSQRIEGQRLAINKLNSENARLRHALRWTAAALQEACRKPTIITPQDRWRIDRETLTTGQILDAADAALQGEK</sequence>
<gene>
    <name evidence="1" type="ORF">ABRY94_11965</name>
</gene>
<reference evidence="1" key="1">
    <citation type="submission" date="2024-05" db="EMBL/GenBank/DDBJ databases">
        <authorList>
            <person name="Luo Y.-C."/>
            <person name="Nicholds J."/>
            <person name="Mortimer T."/>
            <person name="Maboni G."/>
        </authorList>
    </citation>
    <scope>NUCLEOTIDE SEQUENCE</scope>
    <source>
        <strain evidence="1">144863</strain>
    </source>
</reference>
<dbReference type="AlphaFoldDB" id="A0AB39ENJ8"/>
<name>A0AB39ENJ8_9BURK</name>
<protein>
    <submittedName>
        <fullName evidence="1">Uncharacterized protein</fullName>
    </submittedName>
</protein>
<evidence type="ECO:0000313" key="1">
    <source>
        <dbReference type="EMBL" id="XDJ68782.1"/>
    </source>
</evidence>
<accession>A0AB39ENJ8</accession>
<dbReference type="EMBL" id="CP158262">
    <property type="protein sequence ID" value="XDJ68782.1"/>
    <property type="molecule type" value="Genomic_DNA"/>
</dbReference>